<feature type="compositionally biased region" description="Basic residues" evidence="1">
    <location>
        <begin position="8"/>
        <end position="18"/>
    </location>
</feature>
<evidence type="ECO:0000313" key="3">
    <source>
        <dbReference type="EMBL" id="JAR92492.1"/>
    </source>
</evidence>
<accession>A0A147BPQ5</accession>
<dbReference type="AlphaFoldDB" id="A0A147BPQ5"/>
<organism evidence="3">
    <name type="scientific">Ixodes ricinus</name>
    <name type="common">Common tick</name>
    <name type="synonym">Acarus ricinus</name>
    <dbReference type="NCBI Taxonomy" id="34613"/>
    <lineage>
        <taxon>Eukaryota</taxon>
        <taxon>Metazoa</taxon>
        <taxon>Ecdysozoa</taxon>
        <taxon>Arthropoda</taxon>
        <taxon>Chelicerata</taxon>
        <taxon>Arachnida</taxon>
        <taxon>Acari</taxon>
        <taxon>Parasitiformes</taxon>
        <taxon>Ixodida</taxon>
        <taxon>Ixodoidea</taxon>
        <taxon>Ixodidae</taxon>
        <taxon>Ixodinae</taxon>
        <taxon>Ixodes</taxon>
    </lineage>
</organism>
<keyword evidence="2" id="KW-0812">Transmembrane</keyword>
<reference evidence="3" key="1">
    <citation type="journal article" date="2018" name="PLoS Negl. Trop. Dis.">
        <title>Sialome diversity of ticks revealed by RNAseq of single tick salivary glands.</title>
        <authorList>
            <person name="Perner J."/>
            <person name="Kropackova S."/>
            <person name="Kopacek P."/>
            <person name="Ribeiro J.M."/>
        </authorList>
    </citation>
    <scope>NUCLEOTIDE SEQUENCE</scope>
    <source>
        <strain evidence="3">Siblings of single egg batch collected in Ceske Budejovice</strain>
        <tissue evidence="3">Salivary glands</tissue>
    </source>
</reference>
<sequence length="86" mass="9655">MAATSRCHTAKRPNRKTKLLPEGLRNARGRSDPKVHTTAAPPRTSGTSPCQRLIPLLFSSMRLLFYRLVAGMSTGHFFFSYFINCI</sequence>
<keyword evidence="2" id="KW-0472">Membrane</keyword>
<feature type="region of interest" description="Disordered" evidence="1">
    <location>
        <begin position="1"/>
        <end position="47"/>
    </location>
</feature>
<dbReference type="EMBL" id="GEGO01002912">
    <property type="protein sequence ID" value="JAR92492.1"/>
    <property type="molecule type" value="Transcribed_RNA"/>
</dbReference>
<feature type="transmembrane region" description="Helical" evidence="2">
    <location>
        <begin position="64"/>
        <end position="83"/>
    </location>
</feature>
<name>A0A147BPQ5_IXORI</name>
<keyword evidence="2" id="KW-1133">Transmembrane helix</keyword>
<evidence type="ECO:0000256" key="2">
    <source>
        <dbReference type="SAM" id="Phobius"/>
    </source>
</evidence>
<evidence type="ECO:0000256" key="1">
    <source>
        <dbReference type="SAM" id="MobiDB-lite"/>
    </source>
</evidence>
<protein>
    <submittedName>
        <fullName evidence="3">Uncharacterized protein</fullName>
    </submittedName>
</protein>
<proteinExistence type="predicted"/>